<sequence>MTSEYTGRETAGEPAAHQLAQGTPVGSALDTDDPTAWISLDIEVRELSRPRLYPVHPRPAPPRRRWLSRVLPPLRAEPEAASSRPSPDAGLAVVRALPPATYDTEPALALALCDADGHVREAALARIPTGSALLPLVVIRCADWASPVRDRARELLRAELPARTPEELAALAPLLLRIDRRERGTFAAGLLETALRTPPYDHLKAQLGSADRDTRRFAHRIAAAGQVLDPAEFARSAARDPDVVVQSCCAEAALAGVRPDAYDEVLGPLLAARNPQVRAAGVTALRKAERPVEAEPFLADRSPVVRACARYVVRQYDIDPLPVYRAWCAEQGPAALPIGAPIGLAECGDRQDAGLLWPLTEHPDPAIRSRAVAGLRTLDVFDTGRLIPLLDDPSPAVTRETVTSLIPSARRIPVDHLVDRLTPDRPRHHRLASIRLLAAQGGTRQLRILRALLEDEDAKVRERAGRTR</sequence>
<comment type="caution">
    <text evidence="2">The sequence shown here is derived from an EMBL/GenBank/DDBJ whole genome shotgun (WGS) entry which is preliminary data.</text>
</comment>
<feature type="region of interest" description="Disordered" evidence="1">
    <location>
        <begin position="1"/>
        <end position="30"/>
    </location>
</feature>
<evidence type="ECO:0000313" key="3">
    <source>
        <dbReference type="Proteomes" id="UP001500403"/>
    </source>
</evidence>
<keyword evidence="3" id="KW-1185">Reference proteome</keyword>
<proteinExistence type="predicted"/>
<protein>
    <recommendedName>
        <fullName evidence="4">HEAT repeat protein</fullName>
    </recommendedName>
</protein>
<dbReference type="SUPFAM" id="SSF48371">
    <property type="entry name" value="ARM repeat"/>
    <property type="match status" value="2"/>
</dbReference>
<dbReference type="InterPro" id="IPR016024">
    <property type="entry name" value="ARM-type_fold"/>
</dbReference>
<reference evidence="2 3" key="1">
    <citation type="journal article" date="2019" name="Int. J. Syst. Evol. Microbiol.">
        <title>The Global Catalogue of Microorganisms (GCM) 10K type strain sequencing project: providing services to taxonomists for standard genome sequencing and annotation.</title>
        <authorList>
            <consortium name="The Broad Institute Genomics Platform"/>
            <consortium name="The Broad Institute Genome Sequencing Center for Infectious Disease"/>
            <person name="Wu L."/>
            <person name="Ma J."/>
        </authorList>
    </citation>
    <scope>NUCLEOTIDE SEQUENCE [LARGE SCALE GENOMIC DNA]</scope>
    <source>
        <strain evidence="2 3">JCM 9088</strain>
    </source>
</reference>
<accession>A0ABN3X5A1</accession>
<evidence type="ECO:0000313" key="2">
    <source>
        <dbReference type="EMBL" id="GAA2938282.1"/>
    </source>
</evidence>
<name>A0ABN3X5A1_9ACTN</name>
<dbReference type="Gene3D" id="1.25.10.10">
    <property type="entry name" value="Leucine-rich Repeat Variant"/>
    <property type="match status" value="1"/>
</dbReference>
<evidence type="ECO:0000256" key="1">
    <source>
        <dbReference type="SAM" id="MobiDB-lite"/>
    </source>
</evidence>
<feature type="compositionally biased region" description="Basic and acidic residues" evidence="1">
    <location>
        <begin position="1"/>
        <end position="11"/>
    </location>
</feature>
<dbReference type="Proteomes" id="UP001500403">
    <property type="component" value="Unassembled WGS sequence"/>
</dbReference>
<gene>
    <name evidence="2" type="ORF">GCM10010446_24530</name>
</gene>
<dbReference type="EMBL" id="BAAAUD010000023">
    <property type="protein sequence ID" value="GAA2938282.1"/>
    <property type="molecule type" value="Genomic_DNA"/>
</dbReference>
<evidence type="ECO:0008006" key="4">
    <source>
        <dbReference type="Google" id="ProtNLM"/>
    </source>
</evidence>
<dbReference type="InterPro" id="IPR011989">
    <property type="entry name" value="ARM-like"/>
</dbReference>
<dbReference type="RefSeq" id="WP_344494345.1">
    <property type="nucleotide sequence ID" value="NZ_BAAAUD010000023.1"/>
</dbReference>
<organism evidence="2 3">
    <name type="scientific">Streptomyces enissocaesilis</name>
    <dbReference type="NCBI Taxonomy" id="332589"/>
    <lineage>
        <taxon>Bacteria</taxon>
        <taxon>Bacillati</taxon>
        <taxon>Actinomycetota</taxon>
        <taxon>Actinomycetes</taxon>
        <taxon>Kitasatosporales</taxon>
        <taxon>Streptomycetaceae</taxon>
        <taxon>Streptomyces</taxon>
        <taxon>Streptomyces rochei group</taxon>
    </lineage>
</organism>